<dbReference type="RefSeq" id="WP_093521111.1">
    <property type="nucleotide sequence ID" value="NZ_FOIJ01000007.1"/>
</dbReference>
<organism evidence="2 3">
    <name type="scientific">Stigmatella erecta</name>
    <dbReference type="NCBI Taxonomy" id="83460"/>
    <lineage>
        <taxon>Bacteria</taxon>
        <taxon>Pseudomonadati</taxon>
        <taxon>Myxococcota</taxon>
        <taxon>Myxococcia</taxon>
        <taxon>Myxococcales</taxon>
        <taxon>Cystobacterineae</taxon>
        <taxon>Archangiaceae</taxon>
        <taxon>Stigmatella</taxon>
    </lineage>
</organism>
<dbReference type="PANTHER" id="PTHR42830">
    <property type="entry name" value="OSMOTICALLY INDUCIBLE FAMILY PROTEIN"/>
    <property type="match status" value="1"/>
</dbReference>
<proteinExistence type="predicted"/>
<dbReference type="EMBL" id="FOIJ01000007">
    <property type="protein sequence ID" value="SEU08282.1"/>
    <property type="molecule type" value="Genomic_DNA"/>
</dbReference>
<protein>
    <submittedName>
        <fullName evidence="2">Osmotically inducible protein OsmC</fullName>
    </submittedName>
</protein>
<sequence length="141" mass="14305">MGISKGSAQWNGGLKDGKGVMKPAHAPEAPFSLGTRFEGQQGSNPEELIGAALAGCFSMALSLGLETAGLKPTSIKTSADVQLDKQGAGFAITTIALTTEAAVPGASNEQFQKIAEETKKNCPVSKALAGTNITLKASLAS</sequence>
<evidence type="ECO:0000313" key="3">
    <source>
        <dbReference type="Proteomes" id="UP000199181"/>
    </source>
</evidence>
<dbReference type="InterPro" id="IPR052707">
    <property type="entry name" value="OsmC_Ohr_Peroxiredoxin"/>
</dbReference>
<dbReference type="AlphaFoldDB" id="A0A1I0JFP7"/>
<dbReference type="GO" id="GO:0006979">
    <property type="term" value="P:response to oxidative stress"/>
    <property type="evidence" value="ECO:0007669"/>
    <property type="project" value="InterPro"/>
</dbReference>
<evidence type="ECO:0000256" key="1">
    <source>
        <dbReference type="SAM" id="MobiDB-lite"/>
    </source>
</evidence>
<feature type="region of interest" description="Disordered" evidence="1">
    <location>
        <begin position="1"/>
        <end position="43"/>
    </location>
</feature>
<name>A0A1I0JFP7_9BACT</name>
<dbReference type="InterPro" id="IPR003718">
    <property type="entry name" value="OsmC/Ohr_fam"/>
</dbReference>
<gene>
    <name evidence="2" type="ORF">SAMN05443639_107187</name>
</gene>
<dbReference type="Gene3D" id="3.30.300.20">
    <property type="match status" value="1"/>
</dbReference>
<reference evidence="3" key="1">
    <citation type="submission" date="2016-10" db="EMBL/GenBank/DDBJ databases">
        <authorList>
            <person name="Varghese N."/>
            <person name="Submissions S."/>
        </authorList>
    </citation>
    <scope>NUCLEOTIDE SEQUENCE [LARGE SCALE GENOMIC DNA]</scope>
    <source>
        <strain evidence="3">DSM 16858</strain>
    </source>
</reference>
<evidence type="ECO:0000313" key="2">
    <source>
        <dbReference type="EMBL" id="SEU08282.1"/>
    </source>
</evidence>
<feature type="compositionally biased region" description="Polar residues" evidence="1">
    <location>
        <begin position="1"/>
        <end position="10"/>
    </location>
</feature>
<keyword evidence="3" id="KW-1185">Reference proteome</keyword>
<dbReference type="NCBIfam" id="TIGR03562">
    <property type="entry name" value="osmo_induc_OsmC"/>
    <property type="match status" value="1"/>
</dbReference>
<accession>A0A1I0JFP7</accession>
<dbReference type="GO" id="GO:0004601">
    <property type="term" value="F:peroxidase activity"/>
    <property type="evidence" value="ECO:0007669"/>
    <property type="project" value="InterPro"/>
</dbReference>
<dbReference type="Proteomes" id="UP000199181">
    <property type="component" value="Unassembled WGS sequence"/>
</dbReference>
<dbReference type="InterPro" id="IPR036102">
    <property type="entry name" value="OsmC/Ohrsf"/>
</dbReference>
<dbReference type="PANTHER" id="PTHR42830:SF1">
    <property type="entry name" value="OSMOTICALLY INDUCIBLE FAMILY PROTEIN"/>
    <property type="match status" value="1"/>
</dbReference>
<dbReference type="SUPFAM" id="SSF82784">
    <property type="entry name" value="OsmC-like"/>
    <property type="match status" value="1"/>
</dbReference>
<dbReference type="Pfam" id="PF02566">
    <property type="entry name" value="OsmC"/>
    <property type="match status" value="1"/>
</dbReference>
<dbReference type="InterPro" id="IPR015946">
    <property type="entry name" value="KH_dom-like_a/b"/>
</dbReference>
<dbReference type="InterPro" id="IPR019904">
    <property type="entry name" value="Peroxiredoxin_OsmC"/>
</dbReference>